<dbReference type="AlphaFoldDB" id="A0A3R8J4T9"/>
<name>A0A3R8J4T9_9LACO</name>
<organism evidence="1 2">
    <name type="scientific">Lactiplantibacillus garii</name>
    <dbReference type="NCBI Taxonomy" id="2306423"/>
    <lineage>
        <taxon>Bacteria</taxon>
        <taxon>Bacillati</taxon>
        <taxon>Bacillota</taxon>
        <taxon>Bacilli</taxon>
        <taxon>Lactobacillales</taxon>
        <taxon>Lactobacillaceae</taxon>
        <taxon>Lactiplantibacillus</taxon>
    </lineage>
</organism>
<evidence type="ECO:0000313" key="1">
    <source>
        <dbReference type="EMBL" id="RRK09161.1"/>
    </source>
</evidence>
<accession>A0A3R8J4T9</accession>
<feature type="non-terminal residue" evidence="1">
    <location>
        <position position="304"/>
    </location>
</feature>
<sequence length="304" mass="34558">KRIPALITNNGANAKIVNEIGFGLLAILVNVDNKKIASVHTYTGEIQQNLSHMLLRIDELSKKLNDVFSKILKQNISFNTKQNAKKALYSTGLSTTFKVLSYFASLLEAPSEKLNIILANLPSYYVFDYLNGTWTAHGDQRLQDYYPKINNKSYLEPLSKEKLQTAFKRWIEDNPGTRQSFTKETKALITIHSNLTYLSAKIPTGEDFEFEHIIPKARILKFDPKITSVHTSSLGNGMLLPKSDNNKKKDKTLYEIDNSSQYSELINESLYPYEKNLSHVLNNLENNQFSEVNAFISNRAQQVS</sequence>
<proteinExistence type="predicted"/>
<dbReference type="RefSeq" id="WP_225422913.1">
    <property type="nucleotide sequence ID" value="NZ_QWZQ01000117.1"/>
</dbReference>
<dbReference type="EMBL" id="QWZQ01000117">
    <property type="protein sequence ID" value="RRK09161.1"/>
    <property type="molecule type" value="Genomic_DNA"/>
</dbReference>
<comment type="caution">
    <text evidence="1">The sequence shown here is derived from an EMBL/GenBank/DDBJ whole genome shotgun (WGS) entry which is preliminary data.</text>
</comment>
<feature type="non-terminal residue" evidence="1">
    <location>
        <position position="1"/>
    </location>
</feature>
<evidence type="ECO:0000313" key="2">
    <source>
        <dbReference type="Proteomes" id="UP000283633"/>
    </source>
</evidence>
<reference evidence="1 2" key="1">
    <citation type="submission" date="2018-08" db="EMBL/GenBank/DDBJ databases">
        <title>Genome Lactobacillus garii FI11369.</title>
        <authorList>
            <person name="Diaz M."/>
            <person name="Narbad A."/>
        </authorList>
    </citation>
    <scope>NUCLEOTIDE SEQUENCE [LARGE SCALE GENOMIC DNA]</scope>
    <source>
        <strain evidence="1 2">FI11369</strain>
    </source>
</reference>
<protein>
    <submittedName>
        <fullName evidence="1">DUF262 domain-containing protein</fullName>
    </submittedName>
</protein>
<dbReference type="Proteomes" id="UP000283633">
    <property type="component" value="Unassembled WGS sequence"/>
</dbReference>
<gene>
    <name evidence="1" type="ORF">D1831_14345</name>
</gene>
<keyword evidence="2" id="KW-1185">Reference proteome</keyword>